<feature type="transmembrane region" description="Helical" evidence="2">
    <location>
        <begin position="637"/>
        <end position="655"/>
    </location>
</feature>
<protein>
    <submittedName>
        <fullName evidence="3">Uncharacterized protein</fullName>
    </submittedName>
</protein>
<organism evidence="3 4">
    <name type="scientific">candidate division WWE3 bacterium</name>
    <dbReference type="NCBI Taxonomy" id="2053526"/>
    <lineage>
        <taxon>Bacteria</taxon>
        <taxon>Katanobacteria</taxon>
    </lineage>
</organism>
<gene>
    <name evidence="3" type="ORF">C4561_00770</name>
</gene>
<keyword evidence="1" id="KW-0175">Coiled coil</keyword>
<proteinExistence type="predicted"/>
<reference evidence="3 4" key="1">
    <citation type="journal article" date="2017" name="ISME J.">
        <title>Energy and carbon metabolisms in a deep terrestrial subsurface fluid microbial community.</title>
        <authorList>
            <person name="Momper L."/>
            <person name="Jungbluth S.P."/>
            <person name="Lee M.D."/>
            <person name="Amend J.P."/>
        </authorList>
    </citation>
    <scope>NUCLEOTIDE SEQUENCE [LARGE SCALE GENOMIC DNA]</scope>
    <source>
        <strain evidence="3">SURF_46</strain>
    </source>
</reference>
<name>A0A3A4ZFX6_UNCKA</name>
<evidence type="ECO:0000313" key="4">
    <source>
        <dbReference type="Proteomes" id="UP000265540"/>
    </source>
</evidence>
<comment type="caution">
    <text evidence="3">The sequence shown here is derived from an EMBL/GenBank/DDBJ whole genome shotgun (WGS) entry which is preliminary data.</text>
</comment>
<accession>A0A3A4ZFX6</accession>
<keyword evidence="2" id="KW-0472">Membrane</keyword>
<dbReference type="Proteomes" id="UP000265540">
    <property type="component" value="Unassembled WGS sequence"/>
</dbReference>
<evidence type="ECO:0000313" key="3">
    <source>
        <dbReference type="EMBL" id="RJR28023.1"/>
    </source>
</evidence>
<sequence length="684" mass="77483">MLKVLYKYLQLRYIWVKPTRLTKMISTKQLITLNLKYGTETKPLKDVAFAQLVSKALYLADSPLSQKQIAVKVKELLGIQKVTRSNIVGGLTYLKDEGKVTEKNAGMWELTLRERSNIESNLNTDQHLMEDVIERHFPSDIDKKIIREWFIDAATDFFGHFGDELVTSITKNTKTRPKDLKELLKPSINKYSLLANSLELEKGFVDFISCDDDRDKQYFMQLIYAMFSARLVAADLGYDPIAVDEVKNATLVLDTNVLFVLALERHKSAKALKAVINTLNKLGSRVVYLDCTRQEYSRAVSHVKKSTLEIVNYGYPWEVLVNTTDSFMRTAIKRGCSKEEHFNEFFRSIMSVPDTSEFGFSLSFEADAVTEEVSKKAENDKGMQAKIQDFNTRYGSKLREYPIKSPSSLIHDATLIHVCDAKRKEGEKYWVLSLDRSLQMYAVNNTNPHGVSTVISLDILVQVLALNTTAGAVDSNEFAPFLAIMMLNECLPTQGAYSMVDLKTMAQISDEVKILPPANIDRLVDIVKKARFAGKPIDSSQFLVSFNRALQTEKENVGEELRKAHETIESYKVDLDKEKEKSLKVTSYLQDDHKSKLSRRYLRDLVIKILISIIIGLVIGTPILVFLPKVLGEAYEAYIFLVTTVPVFASALWIIPKSVKTYKASMARIETEAQKEVTESISGK</sequence>
<dbReference type="AlphaFoldDB" id="A0A3A4ZFX6"/>
<feature type="coiled-coil region" evidence="1">
    <location>
        <begin position="547"/>
        <end position="581"/>
    </location>
</feature>
<feature type="transmembrane region" description="Helical" evidence="2">
    <location>
        <begin position="605"/>
        <end position="625"/>
    </location>
</feature>
<evidence type="ECO:0000256" key="2">
    <source>
        <dbReference type="SAM" id="Phobius"/>
    </source>
</evidence>
<keyword evidence="2" id="KW-1133">Transmembrane helix</keyword>
<dbReference type="EMBL" id="QZJF01000005">
    <property type="protein sequence ID" value="RJR28023.1"/>
    <property type="molecule type" value="Genomic_DNA"/>
</dbReference>
<keyword evidence="2" id="KW-0812">Transmembrane</keyword>
<evidence type="ECO:0000256" key="1">
    <source>
        <dbReference type="SAM" id="Coils"/>
    </source>
</evidence>